<proteinExistence type="predicted"/>
<sequence length="59" mass="6173">MDGEHANGSGSSSVNLIDCSTRPALHSRHLNKQFIARSSSADHPTPTGTGVAHETESQS</sequence>
<gene>
    <name evidence="2" type="ORF">DPMN_037746</name>
</gene>
<accession>A0A9D4RMK8</accession>
<reference evidence="2" key="2">
    <citation type="submission" date="2020-11" db="EMBL/GenBank/DDBJ databases">
        <authorList>
            <person name="McCartney M.A."/>
            <person name="Auch B."/>
            <person name="Kono T."/>
            <person name="Mallez S."/>
            <person name="Becker A."/>
            <person name="Gohl D.M."/>
            <person name="Silverstein K.A.T."/>
            <person name="Koren S."/>
            <person name="Bechman K.B."/>
            <person name="Herman A."/>
            <person name="Abrahante J.E."/>
            <person name="Garbe J."/>
        </authorList>
    </citation>
    <scope>NUCLEOTIDE SEQUENCE</scope>
    <source>
        <strain evidence="2">Duluth1</strain>
        <tissue evidence="2">Whole animal</tissue>
    </source>
</reference>
<protein>
    <submittedName>
        <fullName evidence="2">Uncharacterized protein</fullName>
    </submittedName>
</protein>
<evidence type="ECO:0000313" key="2">
    <source>
        <dbReference type="EMBL" id="KAH3874501.1"/>
    </source>
</evidence>
<reference evidence="2" key="1">
    <citation type="journal article" date="2019" name="bioRxiv">
        <title>The Genome of the Zebra Mussel, Dreissena polymorpha: A Resource for Invasive Species Research.</title>
        <authorList>
            <person name="McCartney M.A."/>
            <person name="Auch B."/>
            <person name="Kono T."/>
            <person name="Mallez S."/>
            <person name="Zhang Y."/>
            <person name="Obille A."/>
            <person name="Becker A."/>
            <person name="Abrahante J.E."/>
            <person name="Garbe J."/>
            <person name="Badalamenti J.P."/>
            <person name="Herman A."/>
            <person name="Mangelson H."/>
            <person name="Liachko I."/>
            <person name="Sullivan S."/>
            <person name="Sone E.D."/>
            <person name="Koren S."/>
            <person name="Silverstein K.A.T."/>
            <person name="Beckman K.B."/>
            <person name="Gohl D.M."/>
        </authorList>
    </citation>
    <scope>NUCLEOTIDE SEQUENCE</scope>
    <source>
        <strain evidence="2">Duluth1</strain>
        <tissue evidence="2">Whole animal</tissue>
    </source>
</reference>
<feature type="compositionally biased region" description="Polar residues" evidence="1">
    <location>
        <begin position="36"/>
        <end position="48"/>
    </location>
</feature>
<evidence type="ECO:0000313" key="3">
    <source>
        <dbReference type="Proteomes" id="UP000828390"/>
    </source>
</evidence>
<name>A0A9D4RMK8_DREPO</name>
<comment type="caution">
    <text evidence="2">The sequence shown here is derived from an EMBL/GenBank/DDBJ whole genome shotgun (WGS) entry which is preliminary data.</text>
</comment>
<dbReference type="Proteomes" id="UP000828390">
    <property type="component" value="Unassembled WGS sequence"/>
</dbReference>
<evidence type="ECO:0000256" key="1">
    <source>
        <dbReference type="SAM" id="MobiDB-lite"/>
    </source>
</evidence>
<organism evidence="2 3">
    <name type="scientific">Dreissena polymorpha</name>
    <name type="common">Zebra mussel</name>
    <name type="synonym">Mytilus polymorpha</name>
    <dbReference type="NCBI Taxonomy" id="45954"/>
    <lineage>
        <taxon>Eukaryota</taxon>
        <taxon>Metazoa</taxon>
        <taxon>Spiralia</taxon>
        <taxon>Lophotrochozoa</taxon>
        <taxon>Mollusca</taxon>
        <taxon>Bivalvia</taxon>
        <taxon>Autobranchia</taxon>
        <taxon>Heteroconchia</taxon>
        <taxon>Euheterodonta</taxon>
        <taxon>Imparidentia</taxon>
        <taxon>Neoheterodontei</taxon>
        <taxon>Myida</taxon>
        <taxon>Dreissenoidea</taxon>
        <taxon>Dreissenidae</taxon>
        <taxon>Dreissena</taxon>
    </lineage>
</organism>
<dbReference type="EMBL" id="JAIWYP010000002">
    <property type="protein sequence ID" value="KAH3874501.1"/>
    <property type="molecule type" value="Genomic_DNA"/>
</dbReference>
<keyword evidence="3" id="KW-1185">Reference proteome</keyword>
<feature type="region of interest" description="Disordered" evidence="1">
    <location>
        <begin position="36"/>
        <end position="59"/>
    </location>
</feature>
<dbReference type="AlphaFoldDB" id="A0A9D4RMK8"/>